<dbReference type="Pfam" id="PF01514">
    <property type="entry name" value="YscJ_FliF"/>
    <property type="match status" value="1"/>
</dbReference>
<evidence type="ECO:0000256" key="3">
    <source>
        <dbReference type="ARBA" id="ARBA00004651"/>
    </source>
</evidence>
<keyword evidence="17" id="KW-0969">Cilium</keyword>
<dbReference type="PIRSF" id="PIRSF004862">
    <property type="entry name" value="FliF"/>
    <property type="match status" value="1"/>
</dbReference>
<dbReference type="KEGG" id="mars:A8C75_04155"/>
<sequence>MDNTPAQLEGGKRGLMAGFSSLSILRQIGLMVGLAASVAIGFAVVLWSQQPDYRVLFSNLSFADANQVIEQLRLYNTPYKFDADGRAILVPQEHVHQARLKLAAEGFTADKSVGFELLDQEQTLGTSQFMENARYRRGLEGELSRTIASLVAIRSARVHLAIPKSTVFIRDERKPSASVFVELFAGRRIEPNQVAAIASLVASSVPELDVRDVTVVDQKGRLLNTRDVDEDVVLAGKQLDYTHKIEETLLNRVNSILQPVVGLGNYRAEVSADIDFNAVEQTSELFNPDLPSLRSEQTVEENRAGGQAAGGVPGALSNQPPGPSTVPEVANGAAGEGAGGALSGSSRQQAVRNYELDRSISYTRQQMGRVRRLTVAVVVDDVPAARSQEGGGQRQPWSQNELERLRILVQDAVGFSPQRGDSVNVINSAFAATEPFVEAADTPLWQQDWLWDIVKQVMAALFVLLLVFGVLRPILKNLAVPTTDDGKPRLGSSGNVAAELEGLESSDVADDRVTFGSTEESFLATPNESFEYQINTIRSMVAEDPARVAQAVRQWVAEHE</sequence>
<evidence type="ECO:0000256" key="10">
    <source>
        <dbReference type="ARBA" id="ARBA00023143"/>
    </source>
</evidence>
<feature type="domain" description="Flagellar M-ring C-terminal" evidence="16">
    <location>
        <begin position="257"/>
        <end position="430"/>
    </location>
</feature>
<dbReference type="PANTHER" id="PTHR30046:SF0">
    <property type="entry name" value="FLAGELLAR M-RING PROTEIN"/>
    <property type="match status" value="1"/>
</dbReference>
<evidence type="ECO:0000256" key="12">
    <source>
        <dbReference type="PIRNR" id="PIRNR004862"/>
    </source>
</evidence>
<dbReference type="OrthoDB" id="8554211at2"/>
<dbReference type="GO" id="GO:0005886">
    <property type="term" value="C:plasma membrane"/>
    <property type="evidence" value="ECO:0007669"/>
    <property type="project" value="UniProtKB-SubCell"/>
</dbReference>
<evidence type="ECO:0000256" key="1">
    <source>
        <dbReference type="ARBA" id="ARBA00003820"/>
    </source>
</evidence>
<dbReference type="InterPro" id="IPR000067">
    <property type="entry name" value="FlgMring_FliF"/>
</dbReference>
<keyword evidence="17" id="KW-0282">Flagellum</keyword>
<evidence type="ECO:0000259" key="16">
    <source>
        <dbReference type="Pfam" id="PF08345"/>
    </source>
</evidence>
<evidence type="ECO:0000256" key="11">
    <source>
        <dbReference type="ARBA" id="ARBA00025936"/>
    </source>
</evidence>
<keyword evidence="9 14" id="KW-0472">Membrane</keyword>
<keyword evidence="8 14" id="KW-1133">Transmembrane helix</keyword>
<dbReference type="InterPro" id="IPR013556">
    <property type="entry name" value="Flag_M-ring_C"/>
</dbReference>
<dbReference type="Gene3D" id="3.30.300.30">
    <property type="match status" value="1"/>
</dbReference>
<dbReference type="AlphaFoldDB" id="A0A1A9EV82"/>
<evidence type="ECO:0000256" key="13">
    <source>
        <dbReference type="SAM" id="MobiDB-lite"/>
    </source>
</evidence>
<reference evidence="17 18" key="2">
    <citation type="journal article" date="2018" name="Int. J. Syst. Evol. Microbiol.">
        <title>Marinobacterium aestuarii sp. nov., a benzene-degrading marine bacterium isolated from estuary sediment.</title>
        <authorList>
            <person name="Bae S.S."/>
            <person name="Jung J."/>
            <person name="Chung D."/>
            <person name="Baek K."/>
        </authorList>
    </citation>
    <scope>NUCLEOTIDE SEQUENCE [LARGE SCALE GENOMIC DNA]</scope>
    <source>
        <strain evidence="17 18">ST58-10</strain>
    </source>
</reference>
<comment type="subunit">
    <text evidence="11">The basal body constitutes a major portion of the flagellar organelle and consists of four rings (L,P,S, and M) mounted on a central rod. The M ring is integral to the inner membrane of the cell and may be connected to the flagellar rod via the S ring. The S (supramembrane ring) lies just distal to the M ring. The L and P rings lie in the outer membrane and the periplasmic space, respectively.</text>
</comment>
<protein>
    <recommendedName>
        <fullName evidence="5 12">Flagellar M-ring protein</fullName>
    </recommendedName>
</protein>
<dbReference type="Pfam" id="PF08345">
    <property type="entry name" value="YscJ_FliF_C"/>
    <property type="match status" value="1"/>
</dbReference>
<dbReference type="GO" id="GO:0071973">
    <property type="term" value="P:bacterial-type flagellum-dependent cell motility"/>
    <property type="evidence" value="ECO:0007669"/>
    <property type="project" value="InterPro"/>
</dbReference>
<keyword evidence="17" id="KW-0966">Cell projection</keyword>
<feature type="region of interest" description="Disordered" evidence="13">
    <location>
        <begin position="288"/>
        <end position="348"/>
    </location>
</feature>
<comment type="similarity">
    <text evidence="4 12">Belongs to the FliF family.</text>
</comment>
<evidence type="ECO:0000256" key="8">
    <source>
        <dbReference type="ARBA" id="ARBA00022989"/>
    </source>
</evidence>
<evidence type="ECO:0000256" key="6">
    <source>
        <dbReference type="ARBA" id="ARBA00022475"/>
    </source>
</evidence>
<evidence type="ECO:0000313" key="17">
    <source>
        <dbReference type="EMBL" id="ANG61747.1"/>
    </source>
</evidence>
<dbReference type="InterPro" id="IPR006182">
    <property type="entry name" value="FliF_N_dom"/>
</dbReference>
<dbReference type="PRINTS" id="PR01009">
    <property type="entry name" value="FLGMRINGFLIF"/>
</dbReference>
<dbReference type="NCBIfam" id="TIGR00206">
    <property type="entry name" value="fliF"/>
    <property type="match status" value="1"/>
</dbReference>
<dbReference type="InterPro" id="IPR043427">
    <property type="entry name" value="YscJ/FliF"/>
</dbReference>
<keyword evidence="18" id="KW-1185">Reference proteome</keyword>
<accession>A0A1A9EV82</accession>
<dbReference type="Proteomes" id="UP000078070">
    <property type="component" value="Chromosome"/>
</dbReference>
<feature type="domain" description="Flagellar M-ring N-terminal" evidence="15">
    <location>
        <begin position="49"/>
        <end position="224"/>
    </location>
</feature>
<comment type="subcellular location">
    <subcellularLocation>
        <location evidence="2 12">Bacterial flagellum basal body</location>
    </subcellularLocation>
    <subcellularLocation>
        <location evidence="3">Cell membrane</location>
        <topology evidence="3">Multi-pass membrane protein</topology>
    </subcellularLocation>
</comment>
<dbReference type="EMBL" id="CP015839">
    <property type="protein sequence ID" value="ANG61747.1"/>
    <property type="molecule type" value="Genomic_DNA"/>
</dbReference>
<dbReference type="GO" id="GO:0009431">
    <property type="term" value="C:bacterial-type flagellum basal body, MS ring"/>
    <property type="evidence" value="ECO:0007669"/>
    <property type="project" value="InterPro"/>
</dbReference>
<evidence type="ECO:0000259" key="15">
    <source>
        <dbReference type="Pfam" id="PF01514"/>
    </source>
</evidence>
<proteinExistence type="inferred from homology"/>
<evidence type="ECO:0000256" key="4">
    <source>
        <dbReference type="ARBA" id="ARBA00007971"/>
    </source>
</evidence>
<evidence type="ECO:0000256" key="7">
    <source>
        <dbReference type="ARBA" id="ARBA00022692"/>
    </source>
</evidence>
<comment type="function">
    <text evidence="1 12">The M ring may be actively involved in energy transduction.</text>
</comment>
<dbReference type="InterPro" id="IPR045851">
    <property type="entry name" value="AMP-bd_C_sf"/>
</dbReference>
<keyword evidence="10 12" id="KW-0975">Bacterial flagellum</keyword>
<dbReference type="PANTHER" id="PTHR30046">
    <property type="entry name" value="FLAGELLAR M-RING PROTEIN"/>
    <property type="match status" value="1"/>
</dbReference>
<organism evidence="17 18">
    <name type="scientific">Marinobacterium aestuarii</name>
    <dbReference type="NCBI Taxonomy" id="1821621"/>
    <lineage>
        <taxon>Bacteria</taxon>
        <taxon>Pseudomonadati</taxon>
        <taxon>Pseudomonadota</taxon>
        <taxon>Gammaproteobacteria</taxon>
        <taxon>Oceanospirillales</taxon>
        <taxon>Oceanospirillaceae</taxon>
        <taxon>Marinobacterium</taxon>
    </lineage>
</organism>
<evidence type="ECO:0000256" key="14">
    <source>
        <dbReference type="SAM" id="Phobius"/>
    </source>
</evidence>
<evidence type="ECO:0000313" key="18">
    <source>
        <dbReference type="Proteomes" id="UP000078070"/>
    </source>
</evidence>
<keyword evidence="6" id="KW-1003">Cell membrane</keyword>
<reference evidence="18" key="1">
    <citation type="submission" date="2016-05" db="EMBL/GenBank/DDBJ databases">
        <authorList>
            <person name="Baek K."/>
            <person name="Yang S.-J."/>
        </authorList>
    </citation>
    <scope>NUCLEOTIDE SEQUENCE [LARGE SCALE GENOMIC DNA]</scope>
    <source>
        <strain evidence="18">ST58-10</strain>
    </source>
</reference>
<dbReference type="RefSeq" id="WP_067378515.1">
    <property type="nucleotide sequence ID" value="NZ_CP015839.1"/>
</dbReference>
<evidence type="ECO:0000256" key="2">
    <source>
        <dbReference type="ARBA" id="ARBA00004117"/>
    </source>
</evidence>
<keyword evidence="7 14" id="KW-0812">Transmembrane</keyword>
<dbReference type="GO" id="GO:0003774">
    <property type="term" value="F:cytoskeletal motor activity"/>
    <property type="evidence" value="ECO:0007669"/>
    <property type="project" value="InterPro"/>
</dbReference>
<name>A0A1A9EV82_9GAMM</name>
<gene>
    <name evidence="17" type="ORF">A8C75_04155</name>
</gene>
<dbReference type="STRING" id="1821621.A8C75_04155"/>
<evidence type="ECO:0000256" key="5">
    <source>
        <dbReference type="ARBA" id="ARBA00017949"/>
    </source>
</evidence>
<feature type="transmembrane region" description="Helical" evidence="14">
    <location>
        <begin position="24"/>
        <end position="47"/>
    </location>
</feature>
<evidence type="ECO:0000256" key="9">
    <source>
        <dbReference type="ARBA" id="ARBA00023136"/>
    </source>
</evidence>